<dbReference type="SUPFAM" id="SSF82171">
    <property type="entry name" value="DPP6 N-terminal domain-like"/>
    <property type="match status" value="1"/>
</dbReference>
<dbReference type="STRING" id="1802000.A3A94_03770"/>
<evidence type="ECO:0000313" key="3">
    <source>
        <dbReference type="Proteomes" id="UP000178787"/>
    </source>
</evidence>
<evidence type="ECO:0000256" key="1">
    <source>
        <dbReference type="SAM" id="Phobius"/>
    </source>
</evidence>
<keyword evidence="1" id="KW-0812">Transmembrane</keyword>
<keyword evidence="1" id="KW-0472">Membrane</keyword>
<sequence>METENLTPQIPLEPKPPSSFTKFATIFGIVLVVAIAVGATFYFKSSKPVNIDIVEESTKSVSDVVANGKISGQIYFIKEGDLWRIDANGENAAKLIDLDTLNGVALSPNKNNVAYTRGKKINELVTEYDGTKHEIEVEKNELLVADSKGTNSISIFNNVGQWGWISGTNLLWYETATLQQYFDWGYMGDGNIWIINLENKKADKFIEEKEVRRPQWSPDGDKLLFISTDELKVADRKTKSVTTIFKIPYVGGDRGGPAPVPAFHWAPDSTGVYTIFSAHLGGTTNTYQLKSEHVTAIKIGLGGEITKLMPDKPSPILNEETYPRANFSDGFNKIIYPRFADANKSHLVLAMYDRAEAKEYVLLENTGKAERGLLEYGKDLSLTQENYVYIIVGDGDWLYKQASVTLKKINYQSSTSEDLALLKNIGDTPVWNLHLSPKQETLFFTMGGGLYIMSKSGVQKIVENLGDFGDIQYYLE</sequence>
<dbReference type="Proteomes" id="UP000178787">
    <property type="component" value="Unassembled WGS sequence"/>
</dbReference>
<dbReference type="InterPro" id="IPR011042">
    <property type="entry name" value="6-blade_b-propeller_TolB-like"/>
</dbReference>
<keyword evidence="1" id="KW-1133">Transmembrane helix</keyword>
<dbReference type="EMBL" id="MHNE01000013">
    <property type="protein sequence ID" value="OGZ38618.1"/>
    <property type="molecule type" value="Genomic_DNA"/>
</dbReference>
<feature type="transmembrane region" description="Helical" evidence="1">
    <location>
        <begin position="20"/>
        <end position="43"/>
    </location>
</feature>
<protein>
    <recommendedName>
        <fullName evidence="4">Dipeptidylpeptidase IV N-terminal domain-containing protein</fullName>
    </recommendedName>
</protein>
<comment type="caution">
    <text evidence="2">The sequence shown here is derived from an EMBL/GenBank/DDBJ whole genome shotgun (WGS) entry which is preliminary data.</text>
</comment>
<dbReference type="AlphaFoldDB" id="A0A1G2FLY6"/>
<dbReference type="Gene3D" id="2.120.10.30">
    <property type="entry name" value="TolB, C-terminal domain"/>
    <property type="match status" value="1"/>
</dbReference>
<evidence type="ECO:0008006" key="4">
    <source>
        <dbReference type="Google" id="ProtNLM"/>
    </source>
</evidence>
<proteinExistence type="predicted"/>
<name>A0A1G2FLY6_9BACT</name>
<accession>A0A1G2FLY6</accession>
<gene>
    <name evidence="2" type="ORF">A3A94_03770</name>
</gene>
<evidence type="ECO:0000313" key="2">
    <source>
        <dbReference type="EMBL" id="OGZ38618.1"/>
    </source>
</evidence>
<reference evidence="2 3" key="1">
    <citation type="journal article" date="2016" name="Nat. Commun.">
        <title>Thousands of microbial genomes shed light on interconnected biogeochemical processes in an aquifer system.</title>
        <authorList>
            <person name="Anantharaman K."/>
            <person name="Brown C.T."/>
            <person name="Hug L.A."/>
            <person name="Sharon I."/>
            <person name="Castelle C.J."/>
            <person name="Probst A.J."/>
            <person name="Thomas B.C."/>
            <person name="Singh A."/>
            <person name="Wilkins M.J."/>
            <person name="Karaoz U."/>
            <person name="Brodie E.L."/>
            <person name="Williams K.H."/>
            <person name="Hubbard S.S."/>
            <person name="Banfield J.F."/>
        </authorList>
    </citation>
    <scope>NUCLEOTIDE SEQUENCE [LARGE SCALE GENOMIC DNA]</scope>
</reference>
<organism evidence="2 3">
    <name type="scientific">Candidatus Portnoybacteria bacterium RIFCSPLOWO2_01_FULL_43_11</name>
    <dbReference type="NCBI Taxonomy" id="1802000"/>
    <lineage>
        <taxon>Bacteria</taxon>
        <taxon>Candidatus Portnoyibacteriota</taxon>
    </lineage>
</organism>